<keyword evidence="3" id="KW-1185">Reference proteome</keyword>
<name>K0R5M8_THAOC</name>
<gene>
    <name evidence="2" type="ORF">THAOC_32607</name>
</gene>
<feature type="region of interest" description="Disordered" evidence="1">
    <location>
        <begin position="1"/>
        <end position="25"/>
    </location>
</feature>
<organism evidence="2 3">
    <name type="scientific">Thalassiosira oceanica</name>
    <name type="common">Marine diatom</name>
    <dbReference type="NCBI Taxonomy" id="159749"/>
    <lineage>
        <taxon>Eukaryota</taxon>
        <taxon>Sar</taxon>
        <taxon>Stramenopiles</taxon>
        <taxon>Ochrophyta</taxon>
        <taxon>Bacillariophyta</taxon>
        <taxon>Coscinodiscophyceae</taxon>
        <taxon>Thalassiosirophycidae</taxon>
        <taxon>Thalassiosirales</taxon>
        <taxon>Thalassiosiraceae</taxon>
        <taxon>Thalassiosira</taxon>
    </lineage>
</organism>
<accession>K0R5M8</accession>
<dbReference type="AlphaFoldDB" id="K0R5M8"/>
<dbReference type="Proteomes" id="UP000266841">
    <property type="component" value="Unassembled WGS sequence"/>
</dbReference>
<proteinExistence type="predicted"/>
<reference evidence="2 3" key="1">
    <citation type="journal article" date="2012" name="Genome Biol.">
        <title>Genome and low-iron response of an oceanic diatom adapted to chronic iron limitation.</title>
        <authorList>
            <person name="Lommer M."/>
            <person name="Specht M."/>
            <person name="Roy A.S."/>
            <person name="Kraemer L."/>
            <person name="Andreson R."/>
            <person name="Gutowska M.A."/>
            <person name="Wolf J."/>
            <person name="Bergner S.V."/>
            <person name="Schilhabel M.B."/>
            <person name="Klostermeier U.C."/>
            <person name="Beiko R.G."/>
            <person name="Rosenstiel P."/>
            <person name="Hippler M."/>
            <person name="Laroche J."/>
        </authorList>
    </citation>
    <scope>NUCLEOTIDE SEQUENCE [LARGE SCALE GENOMIC DNA]</scope>
    <source>
        <strain evidence="2 3">CCMP1005</strain>
    </source>
</reference>
<evidence type="ECO:0000313" key="3">
    <source>
        <dbReference type="Proteomes" id="UP000266841"/>
    </source>
</evidence>
<dbReference type="EMBL" id="AGNL01045676">
    <property type="protein sequence ID" value="EJK48583.1"/>
    <property type="molecule type" value="Genomic_DNA"/>
</dbReference>
<evidence type="ECO:0000313" key="2">
    <source>
        <dbReference type="EMBL" id="EJK48583.1"/>
    </source>
</evidence>
<comment type="caution">
    <text evidence="2">The sequence shown here is derived from an EMBL/GenBank/DDBJ whole genome shotgun (WGS) entry which is preliminary data.</text>
</comment>
<evidence type="ECO:0000256" key="1">
    <source>
        <dbReference type="SAM" id="MobiDB-lite"/>
    </source>
</evidence>
<sequence length="194" mass="21277">MLRRRPSPLSRLDQQSVLGDPWSRSPVPAIRDATYGHSGRGHPAAVLGVPHSLLEEACNGLLLDGGDVPTLAAAARRVARALQLHWSTEHRIPRAVGGRAFDIEPRRLGEERGDAGTGLRVDGLAELSGRRPQGVPDDHIRILVPGERNIRVTSDYQERYLPLDPHLFLVPGERVRDLRGVELPRHRESGGGAH</sequence>
<protein>
    <submittedName>
        <fullName evidence="2">Uncharacterized protein</fullName>
    </submittedName>
</protein>